<proteinExistence type="predicted"/>
<accession>A0ABU0BWJ7</accession>
<dbReference type="CDD" id="cd07996">
    <property type="entry name" value="WGR_MMR_like"/>
    <property type="match status" value="1"/>
</dbReference>
<evidence type="ECO:0000313" key="2">
    <source>
        <dbReference type="EMBL" id="MDQ0322630.1"/>
    </source>
</evidence>
<dbReference type="SUPFAM" id="SSF142921">
    <property type="entry name" value="WGR domain-like"/>
    <property type="match status" value="1"/>
</dbReference>
<comment type="caution">
    <text evidence="2">The sequence shown here is derived from an EMBL/GenBank/DDBJ whole genome shotgun (WGS) entry which is preliminary data.</text>
</comment>
<sequence>MARFYAMSIEASLFGGVALVRRWGRIGTLGQERIHLFTDEKDALVLFLRILRRKRSRGYRPCRGQGL</sequence>
<dbReference type="EMBL" id="JAUSVF010000002">
    <property type="protein sequence ID" value="MDQ0322630.1"/>
    <property type="molecule type" value="Genomic_DNA"/>
</dbReference>
<reference evidence="2 3" key="1">
    <citation type="submission" date="2023-07" db="EMBL/GenBank/DDBJ databases">
        <title>Genomic Encyclopedia of Type Strains, Phase IV (KMG-IV): sequencing the most valuable type-strain genomes for metagenomic binning, comparative biology and taxonomic classification.</title>
        <authorList>
            <person name="Goeker M."/>
        </authorList>
    </citation>
    <scope>NUCLEOTIDE SEQUENCE [LARGE SCALE GENOMIC DNA]</scope>
    <source>
        <strain evidence="2 3">DSM 1112</strain>
    </source>
</reference>
<dbReference type="PROSITE" id="PS51977">
    <property type="entry name" value="WGR"/>
    <property type="match status" value="1"/>
</dbReference>
<dbReference type="Proteomes" id="UP001230207">
    <property type="component" value="Unassembled WGS sequence"/>
</dbReference>
<gene>
    <name evidence="2" type="ORF">QO002_004836</name>
</gene>
<keyword evidence="2" id="KW-0238">DNA-binding</keyword>
<keyword evidence="3" id="KW-1185">Reference proteome</keyword>
<dbReference type="InterPro" id="IPR036930">
    <property type="entry name" value="WGR_dom_sf"/>
</dbReference>
<name>A0ABU0BWJ7_9HYPH</name>
<dbReference type="Gene3D" id="2.20.140.10">
    <property type="entry name" value="WGR domain"/>
    <property type="match status" value="1"/>
</dbReference>
<dbReference type="InterPro" id="IPR049809">
    <property type="entry name" value="YehF/YfeS-like_WGR"/>
</dbReference>
<dbReference type="GO" id="GO:0003677">
    <property type="term" value="F:DNA binding"/>
    <property type="evidence" value="ECO:0007669"/>
    <property type="project" value="UniProtKB-KW"/>
</dbReference>
<organism evidence="2 3">
    <name type="scientific">Pararhizobium capsulatum DSM 1112</name>
    <dbReference type="NCBI Taxonomy" id="1121113"/>
    <lineage>
        <taxon>Bacteria</taxon>
        <taxon>Pseudomonadati</taxon>
        <taxon>Pseudomonadota</taxon>
        <taxon>Alphaproteobacteria</taxon>
        <taxon>Hyphomicrobiales</taxon>
        <taxon>Rhizobiaceae</taxon>
        <taxon>Rhizobium/Agrobacterium group</taxon>
        <taxon>Pararhizobium</taxon>
    </lineage>
</organism>
<evidence type="ECO:0000259" key="1">
    <source>
        <dbReference type="PROSITE" id="PS51977"/>
    </source>
</evidence>
<dbReference type="InterPro" id="IPR008893">
    <property type="entry name" value="WGR_domain"/>
</dbReference>
<dbReference type="SMART" id="SM00773">
    <property type="entry name" value="WGR"/>
    <property type="match status" value="1"/>
</dbReference>
<dbReference type="Pfam" id="PF05406">
    <property type="entry name" value="WGR"/>
    <property type="match status" value="1"/>
</dbReference>
<protein>
    <submittedName>
        <fullName evidence="2">DNA-binding WGR domain protein</fullName>
    </submittedName>
</protein>
<feature type="domain" description="WGR" evidence="1">
    <location>
        <begin position="1"/>
        <end position="67"/>
    </location>
</feature>
<evidence type="ECO:0000313" key="3">
    <source>
        <dbReference type="Proteomes" id="UP001230207"/>
    </source>
</evidence>